<dbReference type="PANTHER" id="PTHR10963">
    <property type="entry name" value="GLYCOSYL HYDROLASE-RELATED"/>
    <property type="match status" value="1"/>
</dbReference>
<feature type="compositionally biased region" description="Basic and acidic residues" evidence="1">
    <location>
        <begin position="676"/>
        <end position="697"/>
    </location>
</feature>
<feature type="compositionally biased region" description="Pro residues" evidence="1">
    <location>
        <begin position="307"/>
        <end position="322"/>
    </location>
</feature>
<evidence type="ECO:0000313" key="4">
    <source>
        <dbReference type="EMBL" id="KAJ4006030.1"/>
    </source>
</evidence>
<feature type="compositionally biased region" description="Pro residues" evidence="1">
    <location>
        <begin position="698"/>
        <end position="710"/>
    </location>
</feature>
<feature type="compositionally biased region" description="Pro residues" evidence="1">
    <location>
        <begin position="329"/>
        <end position="375"/>
    </location>
</feature>
<comment type="caution">
    <text evidence="4">The sequence shown here is derived from an EMBL/GenBank/DDBJ whole genome shotgun (WGS) entry which is preliminary data.</text>
</comment>
<dbReference type="InterPro" id="IPR000757">
    <property type="entry name" value="Beta-glucanase-like"/>
</dbReference>
<sequence length="919" mass="100536">MRSFIISILPSLVALATADQAPGYDGFDLIWEDTFSGPAGSLPDQSKWIMQDWYKNLNGDFQTYTTSRANQQHTGTGTLVIIPLRDPSAERGWTSGRLESTYTFTPAPGAKTIAEAEIKLGSASKAGKQGIWPAFWLLGDSHRKGTLIWPTCGEIDILENVNGEPKTQGVIHCDKNPGGICNEKNGIPGALDLPDSGRTFHTYTVMIDRTPGDWRQESVSFFVDAQQYHRVTGDRIGNEEVWGKIAHNLVHFILNVAVGGEWPGDPNESTVSGIGNAMEVKYVAHYQSQGAGGSRPPSHGGGGYDPIPQPQPEPGPRYPGPPSRHHPYHPAPPVEGPPRPPAPPYSPHDEIPGPPSPPRFPEPQFPGPYDPPYEEPPCQGSPEAPEPPSRHDPWDPVPEAPAPHLPFDPEPPTPRHHDSDSGYPENPAYGRHRHRHRPVSPGLPDDPPPSVPYIPYLPDPPEFRTVRDDYRPRPRPPIPGHHKRAENLSAVLDDPRPTRPAPVVVDEEQNGPEPFSPNQGGPHPAPAHEVIEAVPGNSPPEFPPHVDYSQPQQPSHAGVPPQTGPPQDIQVPEEITHSTPDFPHGGYQQPSPEIGGDSSSPCPCTSKEQSNWHGDRGVPSKFNVRGLAASKRNASEPELVQLSMPERFKTPNYPTLPLDGTPPTVHSGDFGGVQAEDIHKYLDKSASEPEVAKRDLPEPPNHPCLPPDSIRPPTVLSGDPSDTDNHVDEPIPSQPTAPDAAQPFDVRPADFCGVQPEDIRDHIEHNGPYHIEIPNNSTNASEAVATPTPQPLSVKDGSVIGVLKEKDGIGHDIGHNKREEKGVSAPKKKHADKSTKGKKHADKSTKRKKHADKNTKGKKKHNSDPCKEKESERCLFLLFGRCLQRGVLNEPKRTKAICTFRVLGYCWEWKYVKDPCSTE</sequence>
<dbReference type="InterPro" id="IPR050546">
    <property type="entry name" value="Glycosyl_Hydrlase_16"/>
</dbReference>
<evidence type="ECO:0000259" key="3">
    <source>
        <dbReference type="PROSITE" id="PS51762"/>
    </source>
</evidence>
<reference evidence="4" key="1">
    <citation type="submission" date="2022-10" db="EMBL/GenBank/DDBJ databases">
        <title>Fusarium specimens isolated from Avocado Roots.</title>
        <authorList>
            <person name="Stajich J."/>
            <person name="Roper C."/>
            <person name="Heimlech-Rivalta G."/>
        </authorList>
    </citation>
    <scope>NUCLEOTIDE SEQUENCE</scope>
    <source>
        <strain evidence="4">CF00143</strain>
    </source>
</reference>
<name>A0A9W8PGI3_9HYPO</name>
<dbReference type="InterPro" id="IPR013320">
    <property type="entry name" value="ConA-like_dom_sf"/>
</dbReference>
<proteinExistence type="predicted"/>
<gene>
    <name evidence="4" type="ORF">NW766_010856</name>
</gene>
<feature type="region of interest" description="Disordered" evidence="1">
    <location>
        <begin position="287"/>
        <end position="755"/>
    </location>
</feature>
<feature type="compositionally biased region" description="Polar residues" evidence="1">
    <location>
        <begin position="597"/>
        <end position="612"/>
    </location>
</feature>
<dbReference type="GO" id="GO:0004553">
    <property type="term" value="F:hydrolase activity, hydrolyzing O-glycosyl compounds"/>
    <property type="evidence" value="ECO:0007669"/>
    <property type="project" value="InterPro"/>
</dbReference>
<dbReference type="Pfam" id="PF26113">
    <property type="entry name" value="GH16_XgeA"/>
    <property type="match status" value="1"/>
</dbReference>
<organism evidence="4 5">
    <name type="scientific">Fusarium irregulare</name>
    <dbReference type="NCBI Taxonomy" id="2494466"/>
    <lineage>
        <taxon>Eukaryota</taxon>
        <taxon>Fungi</taxon>
        <taxon>Dikarya</taxon>
        <taxon>Ascomycota</taxon>
        <taxon>Pezizomycotina</taxon>
        <taxon>Sordariomycetes</taxon>
        <taxon>Hypocreomycetidae</taxon>
        <taxon>Hypocreales</taxon>
        <taxon>Nectriaceae</taxon>
        <taxon>Fusarium</taxon>
        <taxon>Fusarium incarnatum-equiseti species complex</taxon>
    </lineage>
</organism>
<dbReference type="SUPFAM" id="SSF49899">
    <property type="entry name" value="Concanavalin A-like lectins/glucanases"/>
    <property type="match status" value="1"/>
</dbReference>
<feature type="compositionally biased region" description="Pro residues" evidence="1">
    <location>
        <begin position="444"/>
        <end position="460"/>
    </location>
</feature>
<feature type="chain" id="PRO_5040813181" description="GH16 domain-containing protein" evidence="2">
    <location>
        <begin position="19"/>
        <end position="919"/>
    </location>
</feature>
<feature type="compositionally biased region" description="Pro residues" evidence="1">
    <location>
        <begin position="395"/>
        <end position="412"/>
    </location>
</feature>
<dbReference type="Proteomes" id="UP001152130">
    <property type="component" value="Unassembled WGS sequence"/>
</dbReference>
<dbReference type="CDD" id="cd02182">
    <property type="entry name" value="GH16_Strep_laminarinase_like"/>
    <property type="match status" value="1"/>
</dbReference>
<feature type="compositionally biased region" description="Basic and acidic residues" evidence="1">
    <location>
        <begin position="803"/>
        <end position="822"/>
    </location>
</feature>
<dbReference type="EMBL" id="JAPDHF010000020">
    <property type="protein sequence ID" value="KAJ4006030.1"/>
    <property type="molecule type" value="Genomic_DNA"/>
</dbReference>
<dbReference type="OrthoDB" id="192832at2759"/>
<evidence type="ECO:0000313" key="5">
    <source>
        <dbReference type="Proteomes" id="UP001152130"/>
    </source>
</evidence>
<keyword evidence="5" id="KW-1185">Reference proteome</keyword>
<protein>
    <recommendedName>
        <fullName evidence="3">GH16 domain-containing protein</fullName>
    </recommendedName>
</protein>
<dbReference type="GO" id="GO:0005975">
    <property type="term" value="P:carbohydrate metabolic process"/>
    <property type="evidence" value="ECO:0007669"/>
    <property type="project" value="InterPro"/>
</dbReference>
<feature type="domain" description="GH16" evidence="3">
    <location>
        <begin position="51"/>
        <end position="291"/>
    </location>
</feature>
<feature type="compositionally biased region" description="Basic residues" evidence="1">
    <location>
        <begin position="826"/>
        <end position="861"/>
    </location>
</feature>
<dbReference type="PROSITE" id="PS51762">
    <property type="entry name" value="GH16_2"/>
    <property type="match status" value="1"/>
</dbReference>
<evidence type="ECO:0000256" key="1">
    <source>
        <dbReference type="SAM" id="MobiDB-lite"/>
    </source>
</evidence>
<feature type="compositionally biased region" description="Basic and acidic residues" evidence="1">
    <location>
        <begin position="461"/>
        <end position="472"/>
    </location>
</feature>
<feature type="region of interest" description="Disordered" evidence="1">
    <location>
        <begin position="767"/>
        <end position="866"/>
    </location>
</feature>
<feature type="signal peptide" evidence="2">
    <location>
        <begin position="1"/>
        <end position="18"/>
    </location>
</feature>
<dbReference type="AlphaFoldDB" id="A0A9W8PGI3"/>
<dbReference type="PANTHER" id="PTHR10963:SF60">
    <property type="entry name" value="GRAM-NEGATIVE BACTERIA-BINDING PROTEIN 1-RELATED"/>
    <property type="match status" value="1"/>
</dbReference>
<dbReference type="Gene3D" id="2.60.120.200">
    <property type="match status" value="1"/>
</dbReference>
<evidence type="ECO:0000256" key="2">
    <source>
        <dbReference type="SAM" id="SignalP"/>
    </source>
</evidence>
<keyword evidence="2" id="KW-0732">Signal</keyword>
<accession>A0A9W8PGI3</accession>